<dbReference type="PRINTS" id="PR00503">
    <property type="entry name" value="BROMODOMAIN"/>
</dbReference>
<evidence type="ECO:0000259" key="8">
    <source>
        <dbReference type="PROSITE" id="PS50014"/>
    </source>
</evidence>
<reference evidence="9" key="2">
    <citation type="submission" date="2025-09" db="UniProtKB">
        <authorList>
            <consortium name="Ensembl"/>
        </authorList>
    </citation>
    <scope>IDENTIFICATION</scope>
</reference>
<comment type="subcellular location">
    <subcellularLocation>
        <location evidence="1">Nucleus</location>
    </subcellularLocation>
</comment>
<dbReference type="AlphaFoldDB" id="A0A8B9BF53"/>
<evidence type="ECO:0000313" key="9">
    <source>
        <dbReference type="Ensembl" id="ENSABRP00000003355.1"/>
    </source>
</evidence>
<dbReference type="Ensembl" id="ENSABRT00000004863.1">
    <property type="protein sequence ID" value="ENSABRP00000003355.1"/>
    <property type="gene ID" value="ENSABRG00000002889.1"/>
</dbReference>
<dbReference type="InterPro" id="IPR021900">
    <property type="entry name" value="DUF3512"/>
</dbReference>
<sequence>MGKKHKKHKSDKHPYEEYVEKPLKLVLKVGGSEVAELSTGNTGLDSSLYDDKSEHEKHKDRKRKKRKKGEKQVPGEEKEKRKRKVKDDKKKRDRDHPDSDGEQELKCQTPIRLELPPEKPLASTLSKQEEVEQTPLQEALNQLMRQLQRKDPSSFFSFPVTDFIAPGYSMIIKNPMDFSTMKEKIKNNGYQSIEELKENFKLMCTNAMTYNKPDTIYYKAAKKLLHSGMKILSQERIQSLKQSIEFMADLQKTRKQKDKMEQQLTGEDENSSGKDKVESVDGDTKAFKTPNKEHKKKDKDLLEDKLRNNSLEREQEQIDRIVRESGGKLTRRLANSQCEFERRKPDGTTTLGLLNPVDLTAGEPGYCPVKLGMTAGRLQSGVNTLQGFKEDKRNKVTPVTYLNYGPYSSYAPTYDSTFANISKEDSDLIYSTYGEDSNQGSFSIHEFLMKSQDYPFLMADSLLDVLTKGGHSRSLRELEAVRPLEETEGPHERSDAIKDVKIMEIDIATRLDSANNDRLTALKAVTNFGMPVEEFDSEEAEIFQRKLDETTKLLRELQDAQNERLSTKPPPNMICLLGPSYREMHLAERVTNNLKELAQRVTPGDIVSTYGIRKAMGISIPLPDTEDSGVDLTDEFEEPKKTVTITENECGPVKV</sequence>
<feature type="region of interest" description="Disordered" evidence="7">
    <location>
        <begin position="252"/>
        <end position="307"/>
    </location>
</feature>
<dbReference type="GeneTree" id="ENSGT00950000183170"/>
<dbReference type="InterPro" id="IPR036427">
    <property type="entry name" value="Bromodomain-like_sf"/>
</dbReference>
<dbReference type="GO" id="GO:0006357">
    <property type="term" value="P:regulation of transcription by RNA polymerase II"/>
    <property type="evidence" value="ECO:0007669"/>
    <property type="project" value="TreeGrafter"/>
</dbReference>
<dbReference type="FunFam" id="1.20.920.10:FF:000022">
    <property type="entry name" value="Putative bromodomain-containing protein 9"/>
    <property type="match status" value="1"/>
</dbReference>
<dbReference type="InterPro" id="IPR001487">
    <property type="entry name" value="Bromodomain"/>
</dbReference>
<feature type="region of interest" description="Disordered" evidence="7">
    <location>
        <begin position="1"/>
        <end position="20"/>
    </location>
</feature>
<dbReference type="Pfam" id="PF12024">
    <property type="entry name" value="DUF3512"/>
    <property type="match status" value="1"/>
</dbReference>
<protein>
    <submittedName>
        <fullName evidence="9">Bromodomain containing 7</fullName>
    </submittedName>
</protein>
<organism evidence="9 10">
    <name type="scientific">Anser brachyrhynchus</name>
    <name type="common">Pink-footed goose</name>
    <dbReference type="NCBI Taxonomy" id="132585"/>
    <lineage>
        <taxon>Eukaryota</taxon>
        <taxon>Metazoa</taxon>
        <taxon>Chordata</taxon>
        <taxon>Craniata</taxon>
        <taxon>Vertebrata</taxon>
        <taxon>Euteleostomi</taxon>
        <taxon>Archelosauria</taxon>
        <taxon>Archosauria</taxon>
        <taxon>Dinosauria</taxon>
        <taxon>Saurischia</taxon>
        <taxon>Theropoda</taxon>
        <taxon>Coelurosauria</taxon>
        <taxon>Aves</taxon>
        <taxon>Neognathae</taxon>
        <taxon>Galloanserae</taxon>
        <taxon>Anseriformes</taxon>
        <taxon>Anatidae</taxon>
        <taxon>Anserinae</taxon>
        <taxon>Anser</taxon>
    </lineage>
</organism>
<keyword evidence="5" id="KW-0539">Nucleus</keyword>
<evidence type="ECO:0000256" key="1">
    <source>
        <dbReference type="ARBA" id="ARBA00004123"/>
    </source>
</evidence>
<proteinExistence type="predicted"/>
<feature type="region of interest" description="Disordered" evidence="7">
    <location>
        <begin position="34"/>
        <end position="132"/>
    </location>
</feature>
<feature type="compositionally biased region" description="Basic residues" evidence="7">
    <location>
        <begin position="1"/>
        <end position="11"/>
    </location>
</feature>
<accession>A0A8B9BF53</accession>
<dbReference type="SUPFAM" id="SSF47370">
    <property type="entry name" value="Bromodomain"/>
    <property type="match status" value="1"/>
</dbReference>
<feature type="compositionally biased region" description="Basic and acidic residues" evidence="7">
    <location>
        <begin position="70"/>
        <end position="105"/>
    </location>
</feature>
<reference evidence="9" key="1">
    <citation type="submission" date="2025-08" db="UniProtKB">
        <authorList>
            <consortium name="Ensembl"/>
        </authorList>
    </citation>
    <scope>IDENTIFICATION</scope>
</reference>
<dbReference type="PROSITE" id="PS50014">
    <property type="entry name" value="BROMODOMAIN_2"/>
    <property type="match status" value="1"/>
</dbReference>
<dbReference type="PANTHER" id="PTHR22881:SF12">
    <property type="entry name" value="BROMODOMAIN-CONTAINING PROTEIN 7"/>
    <property type="match status" value="1"/>
</dbReference>
<evidence type="ECO:0000256" key="5">
    <source>
        <dbReference type="ARBA" id="ARBA00023242"/>
    </source>
</evidence>
<dbReference type="GO" id="GO:0005634">
    <property type="term" value="C:nucleus"/>
    <property type="evidence" value="ECO:0007669"/>
    <property type="project" value="UniProtKB-SubCell"/>
</dbReference>
<evidence type="ECO:0000256" key="4">
    <source>
        <dbReference type="ARBA" id="ARBA00023163"/>
    </source>
</evidence>
<dbReference type="InterPro" id="IPR051831">
    <property type="entry name" value="Bromodomain_contain_prot"/>
</dbReference>
<name>A0A8B9BF53_9AVES</name>
<keyword evidence="2" id="KW-0805">Transcription regulation</keyword>
<evidence type="ECO:0000256" key="2">
    <source>
        <dbReference type="ARBA" id="ARBA00023015"/>
    </source>
</evidence>
<evidence type="ECO:0000256" key="7">
    <source>
        <dbReference type="SAM" id="MobiDB-lite"/>
    </source>
</evidence>
<dbReference type="SMART" id="SM00297">
    <property type="entry name" value="BROMO"/>
    <property type="match status" value="1"/>
</dbReference>
<dbReference type="CDD" id="cd05513">
    <property type="entry name" value="Bromo_brd7_like"/>
    <property type="match status" value="1"/>
</dbReference>
<feature type="compositionally biased region" description="Basic residues" evidence="7">
    <location>
        <begin position="58"/>
        <end position="69"/>
    </location>
</feature>
<dbReference type="Gene3D" id="1.20.920.10">
    <property type="entry name" value="Bromodomain-like"/>
    <property type="match status" value="1"/>
</dbReference>
<gene>
    <name evidence="9" type="primary">BRD7</name>
</gene>
<evidence type="ECO:0000256" key="3">
    <source>
        <dbReference type="ARBA" id="ARBA00023117"/>
    </source>
</evidence>
<evidence type="ECO:0000256" key="6">
    <source>
        <dbReference type="PROSITE-ProRule" id="PRU00035"/>
    </source>
</evidence>
<dbReference type="Proteomes" id="UP000694426">
    <property type="component" value="Unplaced"/>
</dbReference>
<dbReference type="Pfam" id="PF00439">
    <property type="entry name" value="Bromodomain"/>
    <property type="match status" value="1"/>
</dbReference>
<keyword evidence="4" id="KW-0804">Transcription</keyword>
<keyword evidence="3 6" id="KW-0103">Bromodomain</keyword>
<feature type="compositionally biased region" description="Basic and acidic residues" evidence="7">
    <location>
        <begin position="271"/>
        <end position="307"/>
    </location>
</feature>
<keyword evidence="10" id="KW-1185">Reference proteome</keyword>
<feature type="domain" description="Bromo" evidence="8">
    <location>
        <begin position="148"/>
        <end position="218"/>
    </location>
</feature>
<dbReference type="PANTHER" id="PTHR22881">
    <property type="entry name" value="BROMODOMAIN CONTAINING PROTEIN"/>
    <property type="match status" value="1"/>
</dbReference>
<evidence type="ECO:0000313" key="10">
    <source>
        <dbReference type="Proteomes" id="UP000694426"/>
    </source>
</evidence>